<dbReference type="FunFam" id="3.40.50.360:FF:000078">
    <property type="entry name" value="Chromate reductase"/>
    <property type="match status" value="1"/>
</dbReference>
<evidence type="ECO:0000313" key="3">
    <source>
        <dbReference type="RefSeq" id="XP_019632853.1"/>
    </source>
</evidence>
<proteinExistence type="predicted"/>
<evidence type="ECO:0000259" key="1">
    <source>
        <dbReference type="Pfam" id="PF03358"/>
    </source>
</evidence>
<gene>
    <name evidence="3" type="primary">LOC109476360</name>
</gene>
<dbReference type="InterPro" id="IPR029039">
    <property type="entry name" value="Flavoprotein-like_sf"/>
</dbReference>
<protein>
    <submittedName>
        <fullName evidence="3">Uncharacterized protein LOC109476360</fullName>
    </submittedName>
</protein>
<dbReference type="SUPFAM" id="SSF52218">
    <property type="entry name" value="Flavoproteins"/>
    <property type="match status" value="1"/>
</dbReference>
<dbReference type="KEGG" id="bbel:109476360"/>
<evidence type="ECO:0000313" key="2">
    <source>
        <dbReference type="Proteomes" id="UP000515135"/>
    </source>
</evidence>
<dbReference type="InterPro" id="IPR005025">
    <property type="entry name" value="FMN_Rdtase-like_dom"/>
</dbReference>
<accession>A0A6P4Z853</accession>
<dbReference type="GO" id="GO:0005829">
    <property type="term" value="C:cytosol"/>
    <property type="evidence" value="ECO:0007669"/>
    <property type="project" value="TreeGrafter"/>
</dbReference>
<dbReference type="PANTHER" id="PTHR30543:SF21">
    <property type="entry name" value="NAD(P)H-DEPENDENT FMN REDUCTASE LOT6"/>
    <property type="match status" value="1"/>
</dbReference>
<dbReference type="GeneID" id="109476360"/>
<dbReference type="PANTHER" id="PTHR30543">
    <property type="entry name" value="CHROMATE REDUCTASE"/>
    <property type="match status" value="1"/>
</dbReference>
<organism evidence="2 3">
    <name type="scientific">Branchiostoma belcheri</name>
    <name type="common">Amphioxus</name>
    <dbReference type="NCBI Taxonomy" id="7741"/>
    <lineage>
        <taxon>Eukaryota</taxon>
        <taxon>Metazoa</taxon>
        <taxon>Chordata</taxon>
        <taxon>Cephalochordata</taxon>
        <taxon>Leptocardii</taxon>
        <taxon>Amphioxiformes</taxon>
        <taxon>Branchiostomatidae</taxon>
        <taxon>Branchiostoma</taxon>
    </lineage>
</organism>
<feature type="domain" description="NADPH-dependent FMN reductase-like" evidence="1">
    <location>
        <begin position="6"/>
        <end position="151"/>
    </location>
</feature>
<dbReference type="RefSeq" id="XP_019632853.1">
    <property type="nucleotide sequence ID" value="XM_019777294.1"/>
</dbReference>
<dbReference type="Pfam" id="PF03358">
    <property type="entry name" value="FMN_red"/>
    <property type="match status" value="1"/>
</dbReference>
<dbReference type="GO" id="GO:0010181">
    <property type="term" value="F:FMN binding"/>
    <property type="evidence" value="ECO:0007669"/>
    <property type="project" value="TreeGrafter"/>
</dbReference>
<reference evidence="3" key="1">
    <citation type="submission" date="2025-08" db="UniProtKB">
        <authorList>
            <consortium name="RefSeq"/>
        </authorList>
    </citation>
    <scope>IDENTIFICATION</scope>
    <source>
        <tissue evidence="3">Gonad</tissue>
    </source>
</reference>
<dbReference type="InterPro" id="IPR050712">
    <property type="entry name" value="NAD(P)H-dep_reductase"/>
</dbReference>
<dbReference type="OrthoDB" id="68575at2759"/>
<name>A0A6P4Z853_BRABE</name>
<sequence>MSTPLKVVLFLGSVREGRLGLRVAKFMLNQLKKKGYEVSFFDPVEMPFTLLHKPIFMYRDKAEIPDWLKTADEQIRAADAYVVVSAEYNHSIPPALSNMLDHFGGSAYAFKPSGIVTYSAGQYGGMRAAMQLRAMLGELGMLSISNIFGVPVAQKSLSEDGEPLNDHMERGADRLISQLDWYANALRNHRNTAGIPS</sequence>
<keyword evidence="2" id="KW-1185">Reference proteome</keyword>
<dbReference type="Proteomes" id="UP000515135">
    <property type="component" value="Unplaced"/>
</dbReference>
<dbReference type="Gene3D" id="3.40.50.360">
    <property type="match status" value="1"/>
</dbReference>
<dbReference type="AlphaFoldDB" id="A0A6P4Z853"/>
<dbReference type="GO" id="GO:0016491">
    <property type="term" value="F:oxidoreductase activity"/>
    <property type="evidence" value="ECO:0007669"/>
    <property type="project" value="InterPro"/>
</dbReference>